<evidence type="ECO:0000313" key="4">
    <source>
        <dbReference type="Proteomes" id="UP000095094"/>
    </source>
</evidence>
<dbReference type="RefSeq" id="WP_069663887.1">
    <property type="nucleotide sequence ID" value="NZ_JBHUJJ010000001.1"/>
</dbReference>
<dbReference type="EMBL" id="MIJY01000025">
    <property type="protein sequence ID" value="OEG12804.1"/>
    <property type="molecule type" value="Genomic_DNA"/>
</dbReference>
<evidence type="ECO:0000256" key="2">
    <source>
        <dbReference type="SAM" id="SignalP"/>
    </source>
</evidence>
<dbReference type="AlphaFoldDB" id="A0A1E5GJB5"/>
<feature type="signal peptide" evidence="2">
    <location>
        <begin position="1"/>
        <end position="27"/>
    </location>
</feature>
<sequence>MKKLIVLMMLLLNTIGMFTLSSEQAHASQTKVEVFFSEDEINSSEEYIREIPKSGLDNASGDNTSVSSLPRTNDQRDSIYVILGVLLILFSFVFKMKSKEAD</sequence>
<keyword evidence="1" id="KW-1133">Transmembrane helix</keyword>
<keyword evidence="1" id="KW-0472">Membrane</keyword>
<comment type="caution">
    <text evidence="3">The sequence shown here is derived from an EMBL/GenBank/DDBJ whole genome shotgun (WGS) entry which is preliminary data.</text>
</comment>
<evidence type="ECO:0000313" key="3">
    <source>
        <dbReference type="EMBL" id="OEG12804.1"/>
    </source>
</evidence>
<name>A0A1E5GJB5_9ENTE</name>
<evidence type="ECO:0008006" key="5">
    <source>
        <dbReference type="Google" id="ProtNLM"/>
    </source>
</evidence>
<dbReference type="Proteomes" id="UP000095094">
    <property type="component" value="Unassembled WGS sequence"/>
</dbReference>
<keyword evidence="2" id="KW-0732">Signal</keyword>
<accession>A0A1E5GJB5</accession>
<keyword evidence="1" id="KW-0812">Transmembrane</keyword>
<dbReference type="NCBIfam" id="TIGR01167">
    <property type="entry name" value="LPXTG_anchor"/>
    <property type="match status" value="1"/>
</dbReference>
<reference evidence="4" key="1">
    <citation type="submission" date="2016-09" db="EMBL/GenBank/DDBJ databases">
        <authorList>
            <person name="Gulvik C.A."/>
        </authorList>
    </citation>
    <scope>NUCLEOTIDE SEQUENCE [LARGE SCALE GENOMIC DNA]</scope>
    <source>
        <strain evidence="4">LMG 8895</strain>
    </source>
</reference>
<gene>
    <name evidence="3" type="ORF">BCR25_19375</name>
</gene>
<protein>
    <recommendedName>
        <fullName evidence="5">Gram-positive cocci surface proteins LPxTG domain-containing protein</fullName>
    </recommendedName>
</protein>
<keyword evidence="4" id="KW-1185">Reference proteome</keyword>
<feature type="chain" id="PRO_5009177588" description="Gram-positive cocci surface proteins LPxTG domain-containing protein" evidence="2">
    <location>
        <begin position="28"/>
        <end position="102"/>
    </location>
</feature>
<organism evidence="3 4">
    <name type="scientific">Enterococcus termitis</name>
    <dbReference type="NCBI Taxonomy" id="332950"/>
    <lineage>
        <taxon>Bacteria</taxon>
        <taxon>Bacillati</taxon>
        <taxon>Bacillota</taxon>
        <taxon>Bacilli</taxon>
        <taxon>Lactobacillales</taxon>
        <taxon>Enterococcaceae</taxon>
        <taxon>Enterococcus</taxon>
    </lineage>
</organism>
<feature type="transmembrane region" description="Helical" evidence="1">
    <location>
        <begin position="78"/>
        <end position="94"/>
    </location>
</feature>
<proteinExistence type="predicted"/>
<evidence type="ECO:0000256" key="1">
    <source>
        <dbReference type="SAM" id="Phobius"/>
    </source>
</evidence>